<dbReference type="Pfam" id="PF00126">
    <property type="entry name" value="HTH_1"/>
    <property type="match status" value="1"/>
</dbReference>
<dbReference type="InterPro" id="IPR036388">
    <property type="entry name" value="WH-like_DNA-bd_sf"/>
</dbReference>
<proteinExistence type="inferred from homology"/>
<accession>A0ABY8X5W5</accession>
<dbReference type="SUPFAM" id="SSF53850">
    <property type="entry name" value="Periplasmic binding protein-like II"/>
    <property type="match status" value="1"/>
</dbReference>
<keyword evidence="2" id="KW-0805">Transcription regulation</keyword>
<dbReference type="PRINTS" id="PR00039">
    <property type="entry name" value="HTHLYSR"/>
</dbReference>
<organism evidence="6 7">
    <name type="scientific">Paenibacillus polygoni</name>
    <dbReference type="NCBI Taxonomy" id="3050112"/>
    <lineage>
        <taxon>Bacteria</taxon>
        <taxon>Bacillati</taxon>
        <taxon>Bacillota</taxon>
        <taxon>Bacilli</taxon>
        <taxon>Bacillales</taxon>
        <taxon>Paenibacillaceae</taxon>
        <taxon>Paenibacillus</taxon>
    </lineage>
</organism>
<dbReference type="InterPro" id="IPR036390">
    <property type="entry name" value="WH_DNA-bd_sf"/>
</dbReference>
<dbReference type="SUPFAM" id="SSF46785">
    <property type="entry name" value="Winged helix' DNA-binding domain"/>
    <property type="match status" value="1"/>
</dbReference>
<dbReference type="InterPro" id="IPR005119">
    <property type="entry name" value="LysR_subst-bd"/>
</dbReference>
<evidence type="ECO:0000259" key="5">
    <source>
        <dbReference type="PROSITE" id="PS50931"/>
    </source>
</evidence>
<dbReference type="CDD" id="cd05466">
    <property type="entry name" value="PBP2_LTTR_substrate"/>
    <property type="match status" value="1"/>
</dbReference>
<dbReference type="Gene3D" id="3.40.190.290">
    <property type="match status" value="1"/>
</dbReference>
<dbReference type="Proteomes" id="UP001236415">
    <property type="component" value="Chromosome"/>
</dbReference>
<dbReference type="RefSeq" id="WP_285748222.1">
    <property type="nucleotide sequence ID" value="NZ_CP127162.1"/>
</dbReference>
<dbReference type="InterPro" id="IPR000847">
    <property type="entry name" value="LysR_HTH_N"/>
</dbReference>
<comment type="similarity">
    <text evidence="1">Belongs to the LysR transcriptional regulatory family.</text>
</comment>
<name>A0ABY8X5W5_9BACL</name>
<keyword evidence="4" id="KW-0804">Transcription</keyword>
<keyword evidence="3" id="KW-0238">DNA-binding</keyword>
<reference evidence="6 7" key="1">
    <citation type="submission" date="2023-06" db="EMBL/GenBank/DDBJ databases">
        <title>Paenibacillus polygonum sp. nov., an endophytic bacterium, isolated from Polygonum lapathifolium L. in Nanji Wetland National Nature Reserve, South of Poyang Lake, Jiangxi Province, China.</title>
        <authorList>
            <person name="Yu Z."/>
        </authorList>
    </citation>
    <scope>NUCLEOTIDE SEQUENCE [LARGE SCALE GENOMIC DNA]</scope>
    <source>
        <strain evidence="6 7">C31</strain>
    </source>
</reference>
<dbReference type="PANTHER" id="PTHR30419:SF24">
    <property type="entry name" value="HTH-TYPE TRANSCRIPTIONAL REGULATOR CZCR"/>
    <property type="match status" value="1"/>
</dbReference>
<dbReference type="Pfam" id="PF03466">
    <property type="entry name" value="LysR_substrate"/>
    <property type="match status" value="1"/>
</dbReference>
<evidence type="ECO:0000313" key="6">
    <source>
        <dbReference type="EMBL" id="WIV20916.1"/>
    </source>
</evidence>
<gene>
    <name evidence="6" type="ORF">QPK24_09685</name>
</gene>
<feature type="domain" description="HTH lysR-type" evidence="5">
    <location>
        <begin position="1"/>
        <end position="58"/>
    </location>
</feature>
<evidence type="ECO:0000256" key="1">
    <source>
        <dbReference type="ARBA" id="ARBA00009437"/>
    </source>
</evidence>
<sequence>MSITKYAILCTVVEVGSLTKAATILNLTQSAVSHAILSLEKDCGFPLLIRAKSGIRLTTNGERIYQYMREILKWQEMLQQEIDLLHGIQTGTVRIGTFTSVSSQWLPGVIKSFHQEFPAIKIKLREGDYAEIKNWIASGVVDFGFITLQGKSQLDNIPLKKDRMVCIVSSEHPLADAPSVSLTSLSNEPFIMPKWGGDDEIETMIKEHKTKLNIKYEIAEEQAIIGMVQHGLGISILPEMVLSRLPDTVRVIPIEEEPYRLIGIAAPSLSELSPAASRFLQAIQDGLRLHLLDDSRS</sequence>
<evidence type="ECO:0000313" key="7">
    <source>
        <dbReference type="Proteomes" id="UP001236415"/>
    </source>
</evidence>
<dbReference type="InterPro" id="IPR050950">
    <property type="entry name" value="HTH-type_LysR_regulators"/>
</dbReference>
<evidence type="ECO:0000256" key="4">
    <source>
        <dbReference type="ARBA" id="ARBA00023163"/>
    </source>
</evidence>
<dbReference type="Gene3D" id="1.10.10.10">
    <property type="entry name" value="Winged helix-like DNA-binding domain superfamily/Winged helix DNA-binding domain"/>
    <property type="match status" value="1"/>
</dbReference>
<evidence type="ECO:0000256" key="2">
    <source>
        <dbReference type="ARBA" id="ARBA00023015"/>
    </source>
</evidence>
<dbReference type="PANTHER" id="PTHR30419">
    <property type="entry name" value="HTH-TYPE TRANSCRIPTIONAL REGULATOR YBHD"/>
    <property type="match status" value="1"/>
</dbReference>
<dbReference type="PROSITE" id="PS50931">
    <property type="entry name" value="HTH_LYSR"/>
    <property type="match status" value="1"/>
</dbReference>
<keyword evidence="7" id="KW-1185">Reference proteome</keyword>
<protein>
    <submittedName>
        <fullName evidence="6">LysR substrate-binding domain-containing protein</fullName>
    </submittedName>
</protein>
<evidence type="ECO:0000256" key="3">
    <source>
        <dbReference type="ARBA" id="ARBA00023125"/>
    </source>
</evidence>
<dbReference type="EMBL" id="CP127162">
    <property type="protein sequence ID" value="WIV20916.1"/>
    <property type="molecule type" value="Genomic_DNA"/>
</dbReference>